<evidence type="ECO:0000259" key="3">
    <source>
        <dbReference type="Pfam" id="PF00024"/>
    </source>
</evidence>
<gene>
    <name evidence="5" type="ORF">ColLi_11674</name>
</gene>
<feature type="domain" description="Apple" evidence="3">
    <location>
        <begin position="442"/>
        <end position="481"/>
    </location>
</feature>
<evidence type="ECO:0000256" key="1">
    <source>
        <dbReference type="SAM" id="MobiDB-lite"/>
    </source>
</evidence>
<feature type="signal peptide" evidence="2">
    <location>
        <begin position="1"/>
        <end position="16"/>
    </location>
</feature>
<dbReference type="Pfam" id="PF00024">
    <property type="entry name" value="PAN_1"/>
    <property type="match status" value="1"/>
</dbReference>
<feature type="domain" description="Apple" evidence="4">
    <location>
        <begin position="539"/>
        <end position="567"/>
    </location>
</feature>
<proteinExistence type="predicted"/>
<dbReference type="PANTHER" id="PTHR36578">
    <property type="entry name" value="CHROMOSOME 15, WHOLE GENOME SHOTGUN SEQUENCE"/>
    <property type="match status" value="1"/>
</dbReference>
<feature type="chain" id="PRO_5041242832" description="Apple domain-containing protein" evidence="2">
    <location>
        <begin position="17"/>
        <end position="592"/>
    </location>
</feature>
<comment type="caution">
    <text evidence="5">The sequence shown here is derived from an EMBL/GenBank/DDBJ whole genome shotgun (WGS) entry which is preliminary data.</text>
</comment>
<feature type="region of interest" description="Disordered" evidence="1">
    <location>
        <begin position="374"/>
        <end position="403"/>
    </location>
</feature>
<evidence type="ECO:0000313" key="6">
    <source>
        <dbReference type="Proteomes" id="UP001055172"/>
    </source>
</evidence>
<evidence type="ECO:0000256" key="2">
    <source>
        <dbReference type="SAM" id="SignalP"/>
    </source>
</evidence>
<sequence>MHTITVLAAFVASGAAQLMTSFDLAQIPAPNLQTVPIGVGNQTVSATNSRRALKKLVARDCNSLPVGSGPVPSVDTDQAFLAFSDLSSAALNAKTPSGWYQTFQNLQSATSASVYQGYKTYSSYDPARCAADCAQISGCSSFNIFFERDPTLAPGLACPNPSSTTVIKCSFWGVGIGPSTATNNGQYSNDFHVVIAGSNGYQLSAPTYNVSGYNSSFTNAATINAPSSCNSYITYKAHTNQAYDPALCAADCAAQRLETNPFNGLRCRFFTSYSLVKNGVVQAQICALYSRTWDQSYATNTGYSSGSDVYTIQYAYSYTFAADIGNFNCPQGGSTANPTTSSSTSTSATLITTSTSLIGTTTTTPITTSTSLISTTTTTTGKPTTLSTSSVKPTTSSTSGASQLPLTSCPSPVSYVVGSQGGLYAVCLDTDFQIPSPQIYYGYQSNQDCVSTCEATAGCTKAVFKPSTQTCYLKGSPSVSASNWAVNQGFQTLVKVPDGTALTKCLVPTYSVKSGSTVYQVCPSSDFTNSPATDIWYGVSSDAACISLCQSRQGCTKIVYNFVTKTCYNKGNPSLASTGWHVNTQFRAIYLS</sequence>
<keyword evidence="2" id="KW-0732">Signal</keyword>
<organism evidence="5 6">
    <name type="scientific">Colletotrichum liriopes</name>
    <dbReference type="NCBI Taxonomy" id="708192"/>
    <lineage>
        <taxon>Eukaryota</taxon>
        <taxon>Fungi</taxon>
        <taxon>Dikarya</taxon>
        <taxon>Ascomycota</taxon>
        <taxon>Pezizomycotina</taxon>
        <taxon>Sordariomycetes</taxon>
        <taxon>Hypocreomycetidae</taxon>
        <taxon>Glomerellales</taxon>
        <taxon>Glomerellaceae</taxon>
        <taxon>Colletotrichum</taxon>
        <taxon>Colletotrichum spaethianum species complex</taxon>
    </lineage>
</organism>
<evidence type="ECO:0000259" key="4">
    <source>
        <dbReference type="Pfam" id="PF14295"/>
    </source>
</evidence>
<dbReference type="PANTHER" id="PTHR36578:SF1">
    <property type="entry name" value="APPLE DOMAIN-CONTAINING PROTEIN"/>
    <property type="match status" value="1"/>
</dbReference>
<keyword evidence="6" id="KW-1185">Reference proteome</keyword>
<protein>
    <recommendedName>
        <fullName evidence="3 4">Apple domain-containing protein</fullName>
    </recommendedName>
</protein>
<evidence type="ECO:0000313" key="5">
    <source>
        <dbReference type="EMBL" id="GJC88836.1"/>
    </source>
</evidence>
<dbReference type="Proteomes" id="UP001055172">
    <property type="component" value="Unassembled WGS sequence"/>
</dbReference>
<accession>A0AA37GYP8</accession>
<feature type="domain" description="Apple" evidence="4">
    <location>
        <begin position="113"/>
        <end position="142"/>
    </location>
</feature>
<name>A0AA37GYP8_9PEZI</name>
<reference evidence="5 6" key="1">
    <citation type="submission" date="2021-07" db="EMBL/GenBank/DDBJ databases">
        <title>Genome data of Colletotrichum spaethianum.</title>
        <authorList>
            <person name="Utami Y.D."/>
            <person name="Hiruma K."/>
        </authorList>
    </citation>
    <scope>NUCLEOTIDE SEQUENCE [LARGE SCALE GENOMIC DNA]</scope>
    <source>
        <strain evidence="5 6">MAFF 242679</strain>
    </source>
</reference>
<dbReference type="Pfam" id="PF14295">
    <property type="entry name" value="PAN_4"/>
    <property type="match status" value="2"/>
</dbReference>
<feature type="compositionally biased region" description="Low complexity" evidence="1">
    <location>
        <begin position="374"/>
        <end position="399"/>
    </location>
</feature>
<dbReference type="Gene3D" id="3.50.4.10">
    <property type="entry name" value="Hepatocyte Growth Factor"/>
    <property type="match status" value="1"/>
</dbReference>
<dbReference type="AlphaFoldDB" id="A0AA37GYP8"/>
<dbReference type="EMBL" id="BPPX01000036">
    <property type="protein sequence ID" value="GJC88836.1"/>
    <property type="molecule type" value="Genomic_DNA"/>
</dbReference>
<dbReference type="InterPro" id="IPR003609">
    <property type="entry name" value="Pan_app"/>
</dbReference>